<keyword evidence="3" id="KW-1185">Reference proteome</keyword>
<dbReference type="OrthoDB" id="274461at2"/>
<accession>A0A5C5Z603</accession>
<dbReference type="EMBL" id="SJPJ01000001">
    <property type="protein sequence ID" value="TWT82625.1"/>
    <property type="molecule type" value="Genomic_DNA"/>
</dbReference>
<feature type="region of interest" description="Disordered" evidence="1">
    <location>
        <begin position="142"/>
        <end position="165"/>
    </location>
</feature>
<name>A0A5C5Z603_9BACT</name>
<organism evidence="2 3">
    <name type="scientific">Novipirellula herctigrandis</name>
    <dbReference type="NCBI Taxonomy" id="2527986"/>
    <lineage>
        <taxon>Bacteria</taxon>
        <taxon>Pseudomonadati</taxon>
        <taxon>Planctomycetota</taxon>
        <taxon>Planctomycetia</taxon>
        <taxon>Pirellulales</taxon>
        <taxon>Pirellulaceae</taxon>
        <taxon>Novipirellula</taxon>
    </lineage>
</organism>
<evidence type="ECO:0000313" key="3">
    <source>
        <dbReference type="Proteomes" id="UP000315010"/>
    </source>
</evidence>
<comment type="caution">
    <text evidence="2">The sequence shown here is derived from an EMBL/GenBank/DDBJ whole genome shotgun (WGS) entry which is preliminary data.</text>
</comment>
<dbReference type="AlphaFoldDB" id="A0A5C5Z603"/>
<evidence type="ECO:0000256" key="1">
    <source>
        <dbReference type="SAM" id="MobiDB-lite"/>
    </source>
</evidence>
<dbReference type="RefSeq" id="WP_146399234.1">
    <property type="nucleotide sequence ID" value="NZ_SJPJ01000001.1"/>
</dbReference>
<evidence type="ECO:0008006" key="4">
    <source>
        <dbReference type="Google" id="ProtNLM"/>
    </source>
</evidence>
<reference evidence="2 3" key="1">
    <citation type="submission" date="2019-02" db="EMBL/GenBank/DDBJ databases">
        <title>Deep-cultivation of Planctomycetes and their phenomic and genomic characterization uncovers novel biology.</title>
        <authorList>
            <person name="Wiegand S."/>
            <person name="Jogler M."/>
            <person name="Boedeker C."/>
            <person name="Pinto D."/>
            <person name="Vollmers J."/>
            <person name="Rivas-Marin E."/>
            <person name="Kohn T."/>
            <person name="Peeters S.H."/>
            <person name="Heuer A."/>
            <person name="Rast P."/>
            <person name="Oberbeckmann S."/>
            <person name="Bunk B."/>
            <person name="Jeske O."/>
            <person name="Meyerdierks A."/>
            <person name="Storesund J.E."/>
            <person name="Kallscheuer N."/>
            <person name="Luecker S."/>
            <person name="Lage O.M."/>
            <person name="Pohl T."/>
            <person name="Merkel B.J."/>
            <person name="Hornburger P."/>
            <person name="Mueller R.-W."/>
            <person name="Bruemmer F."/>
            <person name="Labrenz M."/>
            <person name="Spormann A.M."/>
            <person name="Op Den Camp H."/>
            <person name="Overmann J."/>
            <person name="Amann R."/>
            <person name="Jetten M.S.M."/>
            <person name="Mascher T."/>
            <person name="Medema M.H."/>
            <person name="Devos D.P."/>
            <person name="Kaster A.-K."/>
            <person name="Ovreas L."/>
            <person name="Rohde M."/>
            <person name="Galperin M.Y."/>
            <person name="Jogler C."/>
        </authorList>
    </citation>
    <scope>NUCLEOTIDE SEQUENCE [LARGE SCALE GENOMIC DNA]</scope>
    <source>
        <strain evidence="2 3">CA13</strain>
    </source>
</reference>
<sequence length="165" mass="17821">MTNATWSQRVTKYVDELEQVAETIEMILSQTRIVTTELDAPGVNHNQIELVTAVGQLESMVASRETLLAADDAPSKGTTLVEKLASSRSQADTVLMNRCQEVSAIVSTAHQHALSLFVCQYHLANFSGDIVRMLSGTDAPPTYRSSAAGNESRQHGGGRLFNDAA</sequence>
<evidence type="ECO:0000313" key="2">
    <source>
        <dbReference type="EMBL" id="TWT82625.1"/>
    </source>
</evidence>
<gene>
    <name evidence="2" type="ORF">CA13_40880</name>
</gene>
<protein>
    <recommendedName>
        <fullName evidence="4">FlgN protein</fullName>
    </recommendedName>
</protein>
<proteinExistence type="predicted"/>
<dbReference type="Proteomes" id="UP000315010">
    <property type="component" value="Unassembled WGS sequence"/>
</dbReference>